<keyword evidence="3" id="KW-0805">Transcription regulation</keyword>
<comment type="subunit">
    <text evidence="1">Self-associates forming complexes of several hundred monomers.</text>
</comment>
<proteinExistence type="predicted"/>
<evidence type="ECO:0000256" key="3">
    <source>
        <dbReference type="ARBA" id="ARBA00023015"/>
    </source>
</evidence>
<evidence type="ECO:0000313" key="8">
    <source>
        <dbReference type="EMBL" id="CAH1106800.1"/>
    </source>
</evidence>
<evidence type="ECO:0000256" key="1">
    <source>
        <dbReference type="ARBA" id="ARBA00011764"/>
    </source>
</evidence>
<evidence type="ECO:0000256" key="4">
    <source>
        <dbReference type="ARBA" id="ARBA00023163"/>
    </source>
</evidence>
<dbReference type="Proteomes" id="UP001153636">
    <property type="component" value="Chromosome 2"/>
</dbReference>
<dbReference type="InterPro" id="IPR028002">
    <property type="entry name" value="Myb_DNA-bind_5"/>
</dbReference>
<name>A0A9P0CVA8_9CUCU</name>
<protein>
    <recommendedName>
        <fullName evidence="2">Regulatory protein zeste</fullName>
    </recommendedName>
</protein>
<evidence type="ECO:0000313" key="9">
    <source>
        <dbReference type="Proteomes" id="UP001153636"/>
    </source>
</evidence>
<feature type="region of interest" description="Disordered" evidence="6">
    <location>
        <begin position="71"/>
        <end position="106"/>
    </location>
</feature>
<sequence length="166" mass="18901">MEKEIKRCVNFNSREKDILLSLVQKYVKCLENKKTNAVAWEFNSSQTSGFRTEVKPIIIYLASSNTALYDQVPMPTSSKFDDSDRDPDFDESPSASKDNDSSDSIGDENNANLSVVYLQFPLFLGRIVWNIPYISNIQNLIYNENNELVEINPDITKTLHDGEPIL</sequence>
<organism evidence="8 9">
    <name type="scientific">Psylliodes chrysocephalus</name>
    <dbReference type="NCBI Taxonomy" id="3402493"/>
    <lineage>
        <taxon>Eukaryota</taxon>
        <taxon>Metazoa</taxon>
        <taxon>Ecdysozoa</taxon>
        <taxon>Arthropoda</taxon>
        <taxon>Hexapoda</taxon>
        <taxon>Insecta</taxon>
        <taxon>Pterygota</taxon>
        <taxon>Neoptera</taxon>
        <taxon>Endopterygota</taxon>
        <taxon>Coleoptera</taxon>
        <taxon>Polyphaga</taxon>
        <taxon>Cucujiformia</taxon>
        <taxon>Chrysomeloidea</taxon>
        <taxon>Chrysomelidae</taxon>
        <taxon>Galerucinae</taxon>
        <taxon>Alticini</taxon>
        <taxon>Psylliodes</taxon>
    </lineage>
</organism>
<reference evidence="8" key="1">
    <citation type="submission" date="2022-01" db="EMBL/GenBank/DDBJ databases">
        <authorList>
            <person name="King R."/>
        </authorList>
    </citation>
    <scope>NUCLEOTIDE SEQUENCE</scope>
</reference>
<evidence type="ECO:0000259" key="7">
    <source>
        <dbReference type="Pfam" id="PF13873"/>
    </source>
</evidence>
<evidence type="ECO:0000256" key="2">
    <source>
        <dbReference type="ARBA" id="ARBA00016807"/>
    </source>
</evidence>
<dbReference type="Pfam" id="PF13873">
    <property type="entry name" value="Myb_DNA-bind_5"/>
    <property type="match status" value="1"/>
</dbReference>
<dbReference type="EMBL" id="OV651814">
    <property type="protein sequence ID" value="CAH1106800.1"/>
    <property type="molecule type" value="Genomic_DNA"/>
</dbReference>
<keyword evidence="4" id="KW-0804">Transcription</keyword>
<accession>A0A9P0CVA8</accession>
<dbReference type="AlphaFoldDB" id="A0A9P0CVA8"/>
<feature type="domain" description="Myb/SANT-like DNA-binding" evidence="7">
    <location>
        <begin position="8"/>
        <end position="41"/>
    </location>
</feature>
<evidence type="ECO:0000256" key="5">
    <source>
        <dbReference type="ARBA" id="ARBA00025466"/>
    </source>
</evidence>
<comment type="function">
    <text evidence="5">Involved in transvection phenomena (= synapsis-dependent gene expression), where the synaptic pairing of chromosomes carrying genes with which zeste interacts influences the expression of these genes. Zeste binds to DNA and stimulates transcription from a nearby promoter.</text>
</comment>
<keyword evidence="9" id="KW-1185">Reference proteome</keyword>
<dbReference type="OrthoDB" id="3066195at2759"/>
<gene>
    <name evidence="8" type="ORF">PSYICH_LOCUS7841</name>
</gene>
<evidence type="ECO:0000256" key="6">
    <source>
        <dbReference type="SAM" id="MobiDB-lite"/>
    </source>
</evidence>